<evidence type="ECO:0000256" key="1">
    <source>
        <dbReference type="ARBA" id="ARBA00022801"/>
    </source>
</evidence>
<feature type="domain" description="Nudix hydrolase" evidence="2">
    <location>
        <begin position="2"/>
        <end position="142"/>
    </location>
</feature>
<proteinExistence type="predicted"/>
<dbReference type="InterPro" id="IPR000086">
    <property type="entry name" value="NUDIX_hydrolase_dom"/>
</dbReference>
<dbReference type="CDD" id="cd04688">
    <property type="entry name" value="NUDIX_Hydrolase"/>
    <property type="match status" value="1"/>
</dbReference>
<evidence type="ECO:0000313" key="4">
    <source>
        <dbReference type="Proteomes" id="UP000031449"/>
    </source>
</evidence>
<dbReference type="KEGG" id="jeo:JMA_02970"/>
<dbReference type="SUPFAM" id="SSF55811">
    <property type="entry name" value="Nudix"/>
    <property type="match status" value="1"/>
</dbReference>
<dbReference type="Pfam" id="PF00293">
    <property type="entry name" value="NUDIX"/>
    <property type="match status" value="1"/>
</dbReference>
<dbReference type="OrthoDB" id="7376250at2"/>
<dbReference type="BioCyc" id="JESP1508404:G14D9-9514-MONOMER"/>
<dbReference type="PROSITE" id="PS51462">
    <property type="entry name" value="NUDIX"/>
    <property type="match status" value="1"/>
</dbReference>
<dbReference type="Gene3D" id="3.90.79.10">
    <property type="entry name" value="Nucleoside Triphosphate Pyrophosphohydrolase"/>
    <property type="match status" value="1"/>
</dbReference>
<dbReference type="HOGENOM" id="CLU_037162_23_0_9"/>
<dbReference type="AlphaFoldDB" id="A0A0B5ANN0"/>
<sequence length="144" mass="16567">MHPRANTLGIVIRGDSILLEEQKGKHSKGDGYFYRPIGGTIEFGEWSEETLAREFREEIGVEIIVKSYMICIENIYEIGQRKGHEITQLYMVDLQSKDLYQKEKFTVTEGDKITCAKWISLEDVYSGEKVVYPDGLAEVLKREV</sequence>
<evidence type="ECO:0000259" key="2">
    <source>
        <dbReference type="PROSITE" id="PS51462"/>
    </source>
</evidence>
<evidence type="ECO:0000313" key="3">
    <source>
        <dbReference type="EMBL" id="AJD89614.1"/>
    </source>
</evidence>
<gene>
    <name evidence="3" type="ORF">JMA_02970</name>
</gene>
<protein>
    <recommendedName>
        <fullName evidence="2">Nudix hydrolase domain-containing protein</fullName>
    </recommendedName>
</protein>
<dbReference type="InterPro" id="IPR020084">
    <property type="entry name" value="NUDIX_hydrolase_CS"/>
</dbReference>
<organism evidence="3 4">
    <name type="scientific">Jeotgalibacillus malaysiensis</name>
    <dbReference type="NCBI Taxonomy" id="1508404"/>
    <lineage>
        <taxon>Bacteria</taxon>
        <taxon>Bacillati</taxon>
        <taxon>Bacillota</taxon>
        <taxon>Bacilli</taxon>
        <taxon>Bacillales</taxon>
        <taxon>Caryophanaceae</taxon>
        <taxon>Jeotgalibacillus</taxon>
    </lineage>
</organism>
<dbReference type="PROSITE" id="PS00893">
    <property type="entry name" value="NUDIX_BOX"/>
    <property type="match status" value="1"/>
</dbReference>
<dbReference type="EMBL" id="CP009416">
    <property type="protein sequence ID" value="AJD89614.1"/>
    <property type="molecule type" value="Genomic_DNA"/>
</dbReference>
<dbReference type="InterPro" id="IPR015797">
    <property type="entry name" value="NUDIX_hydrolase-like_dom_sf"/>
</dbReference>
<accession>A0A0B5ANN0</accession>
<reference evidence="3 4" key="1">
    <citation type="submission" date="2014-08" db="EMBL/GenBank/DDBJ databases">
        <title>Complete genome of a marine bacteria Jeotgalibacillus malaysiensis.</title>
        <authorList>
            <person name="Yaakop A.S."/>
            <person name="Chan K.-G."/>
            <person name="Goh K.M."/>
        </authorList>
    </citation>
    <scope>NUCLEOTIDE SEQUENCE [LARGE SCALE GENOMIC DNA]</scope>
    <source>
        <strain evidence="3 4">D5</strain>
    </source>
</reference>
<dbReference type="STRING" id="1508404.JMA_02970"/>
<keyword evidence="1" id="KW-0378">Hydrolase</keyword>
<name>A0A0B5ANN0_9BACL</name>
<dbReference type="Proteomes" id="UP000031449">
    <property type="component" value="Chromosome"/>
</dbReference>
<dbReference type="GO" id="GO:0016787">
    <property type="term" value="F:hydrolase activity"/>
    <property type="evidence" value="ECO:0007669"/>
    <property type="project" value="UniProtKB-KW"/>
</dbReference>
<keyword evidence="4" id="KW-1185">Reference proteome</keyword>